<comment type="caution">
    <text evidence="8">The sequence shown here is derived from an EMBL/GenBank/DDBJ whole genome shotgun (WGS) entry which is preliminary data.</text>
</comment>
<reference evidence="8" key="2">
    <citation type="submission" date="2023-05" db="EMBL/GenBank/DDBJ databases">
        <authorList>
            <person name="Fouks B."/>
        </authorList>
    </citation>
    <scope>NUCLEOTIDE SEQUENCE</scope>
    <source>
        <strain evidence="8">Stay&amp;Tobe</strain>
        <tissue evidence="8">Testes</tissue>
    </source>
</reference>
<evidence type="ECO:0000313" key="9">
    <source>
        <dbReference type="Proteomes" id="UP001233999"/>
    </source>
</evidence>
<evidence type="ECO:0000259" key="7">
    <source>
        <dbReference type="Pfam" id="PF13873"/>
    </source>
</evidence>
<name>A0AAD8E4T4_DIPPU</name>
<dbReference type="EMBL" id="JASPKZ010009577">
    <property type="protein sequence ID" value="KAJ9576627.1"/>
    <property type="molecule type" value="Genomic_DNA"/>
</dbReference>
<evidence type="ECO:0000256" key="4">
    <source>
        <dbReference type="ARBA" id="ARBA00023163"/>
    </source>
</evidence>
<evidence type="ECO:0000256" key="5">
    <source>
        <dbReference type="ARBA" id="ARBA00025466"/>
    </source>
</evidence>
<evidence type="ECO:0000256" key="2">
    <source>
        <dbReference type="ARBA" id="ARBA00016807"/>
    </source>
</evidence>
<protein>
    <recommendedName>
        <fullName evidence="2">Regulatory protein zeste</fullName>
    </recommendedName>
</protein>
<dbReference type="AlphaFoldDB" id="A0AAD8E4T4"/>
<organism evidence="8 9">
    <name type="scientific">Diploptera punctata</name>
    <name type="common">Pacific beetle cockroach</name>
    <dbReference type="NCBI Taxonomy" id="6984"/>
    <lineage>
        <taxon>Eukaryota</taxon>
        <taxon>Metazoa</taxon>
        <taxon>Ecdysozoa</taxon>
        <taxon>Arthropoda</taxon>
        <taxon>Hexapoda</taxon>
        <taxon>Insecta</taxon>
        <taxon>Pterygota</taxon>
        <taxon>Neoptera</taxon>
        <taxon>Polyneoptera</taxon>
        <taxon>Dictyoptera</taxon>
        <taxon>Blattodea</taxon>
        <taxon>Blaberoidea</taxon>
        <taxon>Blaberidae</taxon>
        <taxon>Diplopterinae</taxon>
        <taxon>Diploptera</taxon>
    </lineage>
</organism>
<evidence type="ECO:0000256" key="3">
    <source>
        <dbReference type="ARBA" id="ARBA00023015"/>
    </source>
</evidence>
<sequence length="110" mass="13012">TKVWERIAQEYNSRTTNTQRTADQLRCKYESLKKETRKYFKQQNSTEEPSPEINPVFEKVMELMNISIEGYENETSPDLDIRLETEENSEAILDTNEELLSNIEFIELSE</sequence>
<gene>
    <name evidence="8" type="ORF">L9F63_025476</name>
</gene>
<dbReference type="InterPro" id="IPR028002">
    <property type="entry name" value="Myb_DNA-bind_5"/>
</dbReference>
<evidence type="ECO:0000313" key="8">
    <source>
        <dbReference type="EMBL" id="KAJ9576627.1"/>
    </source>
</evidence>
<reference evidence="8" key="1">
    <citation type="journal article" date="2023" name="IScience">
        <title>Live-bearing cockroach genome reveals convergent evolutionary mechanisms linked to viviparity in insects and beyond.</title>
        <authorList>
            <person name="Fouks B."/>
            <person name="Harrison M.C."/>
            <person name="Mikhailova A.A."/>
            <person name="Marchal E."/>
            <person name="English S."/>
            <person name="Carruthers M."/>
            <person name="Jennings E.C."/>
            <person name="Chiamaka E.L."/>
            <person name="Frigard R.A."/>
            <person name="Pippel M."/>
            <person name="Attardo G.M."/>
            <person name="Benoit J.B."/>
            <person name="Bornberg-Bauer E."/>
            <person name="Tobe S.S."/>
        </authorList>
    </citation>
    <scope>NUCLEOTIDE SEQUENCE</scope>
    <source>
        <strain evidence="8">Stay&amp;Tobe</strain>
    </source>
</reference>
<feature type="coiled-coil region" evidence="6">
    <location>
        <begin position="15"/>
        <end position="42"/>
    </location>
</feature>
<proteinExistence type="predicted"/>
<keyword evidence="9" id="KW-1185">Reference proteome</keyword>
<keyword evidence="6" id="KW-0175">Coiled coil</keyword>
<keyword evidence="3" id="KW-0805">Transcription regulation</keyword>
<keyword evidence="4" id="KW-0804">Transcription</keyword>
<comment type="function">
    <text evidence="5">Involved in transvection phenomena (= synapsis-dependent gene expression), where the synaptic pairing of chromosomes carrying genes with which zeste interacts influences the expression of these genes. Zeste binds to DNA and stimulates transcription from a nearby promoter.</text>
</comment>
<dbReference type="Proteomes" id="UP001233999">
    <property type="component" value="Unassembled WGS sequence"/>
</dbReference>
<feature type="non-terminal residue" evidence="8">
    <location>
        <position position="110"/>
    </location>
</feature>
<feature type="non-terminal residue" evidence="8">
    <location>
        <position position="1"/>
    </location>
</feature>
<feature type="domain" description="Myb/SANT-like DNA-binding" evidence="7">
    <location>
        <begin position="2"/>
        <end position="39"/>
    </location>
</feature>
<accession>A0AAD8E4T4</accession>
<evidence type="ECO:0000256" key="1">
    <source>
        <dbReference type="ARBA" id="ARBA00011764"/>
    </source>
</evidence>
<dbReference type="Pfam" id="PF13873">
    <property type="entry name" value="Myb_DNA-bind_5"/>
    <property type="match status" value="1"/>
</dbReference>
<comment type="subunit">
    <text evidence="1">Self-associates forming complexes of several hundred monomers.</text>
</comment>
<evidence type="ECO:0000256" key="6">
    <source>
        <dbReference type="SAM" id="Coils"/>
    </source>
</evidence>